<keyword evidence="1" id="KW-0472">Membrane</keyword>
<dbReference type="EMBL" id="RCDD01000001">
    <property type="protein sequence ID" value="RLK61771.1"/>
    <property type="molecule type" value="Genomic_DNA"/>
</dbReference>
<protein>
    <submittedName>
        <fullName evidence="2">Uncharacterized protein</fullName>
    </submittedName>
</protein>
<keyword evidence="3" id="KW-1185">Reference proteome</keyword>
<evidence type="ECO:0000256" key="1">
    <source>
        <dbReference type="SAM" id="Phobius"/>
    </source>
</evidence>
<feature type="transmembrane region" description="Helical" evidence="1">
    <location>
        <begin position="6"/>
        <end position="23"/>
    </location>
</feature>
<dbReference type="AlphaFoldDB" id="A0A421BBQ5"/>
<keyword evidence="1" id="KW-0812">Transmembrane</keyword>
<reference evidence="2 3" key="1">
    <citation type="submission" date="2018-10" db="EMBL/GenBank/DDBJ databases">
        <title>Genomic Encyclopedia of Archaeal and Bacterial Type Strains, Phase II (KMG-II): from individual species to whole genera.</title>
        <authorList>
            <person name="Goeker M."/>
        </authorList>
    </citation>
    <scope>NUCLEOTIDE SEQUENCE [LARGE SCALE GENOMIC DNA]</scope>
    <source>
        <strain evidence="2 3">DSM 45657</strain>
    </source>
</reference>
<proteinExistence type="predicted"/>
<name>A0A421BBQ5_9PSEU</name>
<feature type="transmembrane region" description="Helical" evidence="1">
    <location>
        <begin position="35"/>
        <end position="62"/>
    </location>
</feature>
<feature type="transmembrane region" description="Helical" evidence="1">
    <location>
        <begin position="68"/>
        <end position="91"/>
    </location>
</feature>
<keyword evidence="1" id="KW-1133">Transmembrane helix</keyword>
<organism evidence="2 3">
    <name type="scientific">Actinokineospora cianjurensis</name>
    <dbReference type="NCBI Taxonomy" id="585224"/>
    <lineage>
        <taxon>Bacteria</taxon>
        <taxon>Bacillati</taxon>
        <taxon>Actinomycetota</taxon>
        <taxon>Actinomycetes</taxon>
        <taxon>Pseudonocardiales</taxon>
        <taxon>Pseudonocardiaceae</taxon>
        <taxon>Actinokineospora</taxon>
    </lineage>
</organism>
<dbReference type="Proteomes" id="UP000282454">
    <property type="component" value="Unassembled WGS sequence"/>
</dbReference>
<evidence type="ECO:0000313" key="3">
    <source>
        <dbReference type="Proteomes" id="UP000282454"/>
    </source>
</evidence>
<accession>A0A421BBQ5</accession>
<sequence length="97" mass="10550">MNLGLGYAFVIPAQMVAIALIAYDEEIRPELGFGTFLLLVVAMAAFVLGLFAATCVIATSVTQVPKRLYWSVSTALLLAPAAVSIAWPWAWDRVGYW</sequence>
<gene>
    <name evidence="2" type="ORF">CLV68_2312</name>
</gene>
<comment type="caution">
    <text evidence="2">The sequence shown here is derived from an EMBL/GenBank/DDBJ whole genome shotgun (WGS) entry which is preliminary data.</text>
</comment>
<evidence type="ECO:0000313" key="2">
    <source>
        <dbReference type="EMBL" id="RLK61771.1"/>
    </source>
</evidence>